<name>A0A6J0C1P0_NEOLC</name>
<evidence type="ECO:0000313" key="9">
    <source>
        <dbReference type="Proteomes" id="UP000829291"/>
    </source>
</evidence>
<gene>
    <name evidence="10" type="primary">LOC107225283</name>
</gene>
<evidence type="ECO:0000256" key="7">
    <source>
        <dbReference type="PIRSR" id="PIRSR602401-1"/>
    </source>
</evidence>
<dbReference type="SUPFAM" id="SSF48264">
    <property type="entry name" value="Cytochrome P450"/>
    <property type="match status" value="1"/>
</dbReference>
<feature type="binding site" description="axial binding residue" evidence="7">
    <location>
        <position position="565"/>
    </location>
    <ligand>
        <name>heme</name>
        <dbReference type="ChEBI" id="CHEBI:30413"/>
    </ligand>
    <ligandPart>
        <name>Fe</name>
        <dbReference type="ChEBI" id="CHEBI:18248"/>
    </ligandPart>
</feature>
<dbReference type="OrthoDB" id="1470350at2759"/>
<dbReference type="PRINTS" id="PR00463">
    <property type="entry name" value="EP450I"/>
</dbReference>
<dbReference type="AlphaFoldDB" id="A0A6J0C1P0"/>
<keyword evidence="6 8" id="KW-0503">Monooxygenase</keyword>
<dbReference type="GO" id="GO:0005506">
    <property type="term" value="F:iron ion binding"/>
    <property type="evidence" value="ECO:0007669"/>
    <property type="project" value="InterPro"/>
</dbReference>
<protein>
    <submittedName>
        <fullName evidence="10">Cytochrome P450 307a1</fullName>
    </submittedName>
</protein>
<accession>A0A6J0C1P0</accession>
<proteinExistence type="inferred from homology"/>
<evidence type="ECO:0000256" key="4">
    <source>
        <dbReference type="ARBA" id="ARBA00023002"/>
    </source>
</evidence>
<evidence type="ECO:0000256" key="5">
    <source>
        <dbReference type="ARBA" id="ARBA00023004"/>
    </source>
</evidence>
<dbReference type="InterPro" id="IPR001128">
    <property type="entry name" value="Cyt_P450"/>
</dbReference>
<evidence type="ECO:0000256" key="2">
    <source>
        <dbReference type="ARBA" id="ARBA00010617"/>
    </source>
</evidence>
<keyword evidence="5 7" id="KW-0408">Iron</keyword>
<organism evidence="10">
    <name type="scientific">Neodiprion lecontei</name>
    <name type="common">Redheaded pine sawfly</name>
    <dbReference type="NCBI Taxonomy" id="441921"/>
    <lineage>
        <taxon>Eukaryota</taxon>
        <taxon>Metazoa</taxon>
        <taxon>Ecdysozoa</taxon>
        <taxon>Arthropoda</taxon>
        <taxon>Hexapoda</taxon>
        <taxon>Insecta</taxon>
        <taxon>Pterygota</taxon>
        <taxon>Neoptera</taxon>
        <taxon>Endopterygota</taxon>
        <taxon>Hymenoptera</taxon>
        <taxon>Tenthredinoidea</taxon>
        <taxon>Diprionidae</taxon>
        <taxon>Diprioninae</taxon>
        <taxon>Neodiprion</taxon>
    </lineage>
</organism>
<dbReference type="InParanoid" id="A0A6J0C1P0"/>
<dbReference type="GO" id="GO:0004497">
    <property type="term" value="F:monooxygenase activity"/>
    <property type="evidence" value="ECO:0007669"/>
    <property type="project" value="UniProtKB-KW"/>
</dbReference>
<dbReference type="PRINTS" id="PR00385">
    <property type="entry name" value="P450"/>
</dbReference>
<dbReference type="Gene3D" id="1.10.630.10">
    <property type="entry name" value="Cytochrome P450"/>
    <property type="match status" value="1"/>
</dbReference>
<comment type="cofactor">
    <cofactor evidence="1 7">
        <name>heme</name>
        <dbReference type="ChEBI" id="CHEBI:30413"/>
    </cofactor>
</comment>
<evidence type="ECO:0000256" key="1">
    <source>
        <dbReference type="ARBA" id="ARBA00001971"/>
    </source>
</evidence>
<keyword evidence="9" id="KW-1185">Reference proteome</keyword>
<dbReference type="InterPro" id="IPR017972">
    <property type="entry name" value="Cyt_P450_CS"/>
</dbReference>
<dbReference type="GO" id="GO:0016705">
    <property type="term" value="F:oxidoreductase activity, acting on paired donors, with incorporation or reduction of molecular oxygen"/>
    <property type="evidence" value="ECO:0007669"/>
    <property type="project" value="InterPro"/>
</dbReference>
<evidence type="ECO:0000256" key="8">
    <source>
        <dbReference type="RuleBase" id="RU000461"/>
    </source>
</evidence>
<dbReference type="KEGG" id="nlo:107225283"/>
<dbReference type="PANTHER" id="PTHR24303">
    <property type="entry name" value="HEME-BINDING MONOOXYGENASE FAMILY"/>
    <property type="match status" value="1"/>
</dbReference>
<reference evidence="10" key="1">
    <citation type="submission" date="2025-08" db="UniProtKB">
        <authorList>
            <consortium name="RefSeq"/>
        </authorList>
    </citation>
    <scope>IDENTIFICATION</scope>
    <source>
        <tissue evidence="10">Thorax and Abdomen</tissue>
    </source>
</reference>
<dbReference type="GO" id="GO:0020037">
    <property type="term" value="F:heme binding"/>
    <property type="evidence" value="ECO:0007669"/>
    <property type="project" value="InterPro"/>
</dbReference>
<keyword evidence="3 7" id="KW-0479">Metal-binding</keyword>
<keyword evidence="4 8" id="KW-0560">Oxidoreductase</keyword>
<dbReference type="InterPro" id="IPR002401">
    <property type="entry name" value="Cyt_P450_E_grp-I"/>
</dbReference>
<dbReference type="InterPro" id="IPR036396">
    <property type="entry name" value="Cyt_P450_sf"/>
</dbReference>
<evidence type="ECO:0000313" key="10">
    <source>
        <dbReference type="RefSeq" id="XP_015521181.1"/>
    </source>
</evidence>
<dbReference type="GeneID" id="107225283"/>
<dbReference type="FunCoup" id="A0A6J0C1P0">
    <property type="interactions" value="41"/>
</dbReference>
<keyword evidence="7 8" id="KW-0349">Heme</keyword>
<dbReference type="PROSITE" id="PS00086">
    <property type="entry name" value="CYTOCHROME_P450"/>
    <property type="match status" value="1"/>
</dbReference>
<dbReference type="RefSeq" id="XP_015521181.1">
    <property type="nucleotide sequence ID" value="XM_015665695.2"/>
</dbReference>
<dbReference type="Proteomes" id="UP000829291">
    <property type="component" value="Chromosome 6"/>
</dbReference>
<comment type="similarity">
    <text evidence="2 8">Belongs to the cytochrome P450 family.</text>
</comment>
<evidence type="ECO:0000256" key="6">
    <source>
        <dbReference type="ARBA" id="ARBA00023033"/>
    </source>
</evidence>
<dbReference type="Pfam" id="PF00067">
    <property type="entry name" value="p450"/>
    <property type="match status" value="1"/>
</dbReference>
<evidence type="ECO:0000256" key="3">
    <source>
        <dbReference type="ARBA" id="ARBA00022723"/>
    </source>
</evidence>
<dbReference type="PANTHER" id="PTHR24303:SF31">
    <property type="entry name" value="CYTOCHROME P450 307A1-RELATED"/>
    <property type="match status" value="1"/>
</dbReference>
<sequence length="637" mass="71854">MCTVIATKGDTKRSLILRLIVRQKAEPCTMAPEILCKWMWRLFSFIFTLIQTTIARILLGIECYSKSEQPIARRASTSRADNKLCRNRCVGNNSKGTGFSDGENSASDYTGNVHKNTVDTARESVIGKLKTRTAKTGSRKQKTLNGPSGLPFLGCLHLLGGPGGPFQAFTEMSRKYGEIYTLKLGSFRCVVVSSYRLIKEVLVTRGKDFGGRPNFLRFHELFGGDRNNSLALCDWSELQKTRRALARSYCSPRSGSAQQGDIDRVASIETNRLIDVLGADEAISVRRGEEPLKPLLLTAVANMFTRYMCSSWFNYADPEFRRTVRIFDEIFWEINQGHAIDFLPWLSPFYENHMNRLRTWATDIRSFILEKIVNVRRSRLDPKNEVPRDFTDALLLHLDSPDTSLSWDHVIFELEDFLGGHSAIGNLVMLVLAHVVRHPEVQARIQAECDAARQRRNHRLADLADKPQMPYTEAVMWETLRISSSPIVPHVATRDTEVDGYAISKDTVVFLNNYELNFGEAYWGLGAENFNPERFLAQSKDPERGSWRLIKPAHFLPFSTGQRTCVGQRLVQTFTFATVAAIFSNYNVAAAEGVTSENLKAHLTPGCVALPPDTFHLVLTSRDEQKTLQVSDETCHI</sequence>